<feature type="region of interest" description="Disordered" evidence="1">
    <location>
        <begin position="56"/>
        <end position="78"/>
    </location>
</feature>
<name>A0A8J7LAP8_9NOST</name>
<dbReference type="EMBL" id="JAECZC010000066">
    <property type="protein sequence ID" value="MBH8565688.1"/>
    <property type="molecule type" value="Genomic_DNA"/>
</dbReference>
<accession>A0A8J7LAP8</accession>
<feature type="compositionally biased region" description="Polar residues" evidence="1">
    <location>
        <begin position="60"/>
        <end position="78"/>
    </location>
</feature>
<evidence type="ECO:0000313" key="3">
    <source>
        <dbReference type="Proteomes" id="UP000632766"/>
    </source>
</evidence>
<gene>
    <name evidence="2" type="ORF">I8748_26535</name>
</gene>
<evidence type="ECO:0000256" key="1">
    <source>
        <dbReference type="SAM" id="MobiDB-lite"/>
    </source>
</evidence>
<keyword evidence="3" id="KW-1185">Reference proteome</keyword>
<comment type="caution">
    <text evidence="2">The sequence shown here is derived from an EMBL/GenBank/DDBJ whole genome shotgun (WGS) entry which is preliminary data.</text>
</comment>
<evidence type="ECO:0000313" key="2">
    <source>
        <dbReference type="EMBL" id="MBH8565688.1"/>
    </source>
</evidence>
<sequence length="78" mass="8416">MYYICSIETKAFSRGKTKTSQNLDNSIDGTFWGVAIAISIGKGNFWGRDWCSTAPKPTNGRLQDSGSTPDGSTCLSCD</sequence>
<dbReference type="RefSeq" id="WP_198127477.1">
    <property type="nucleotide sequence ID" value="NZ_JAECZC010000066.1"/>
</dbReference>
<protein>
    <submittedName>
        <fullName evidence="2">Uncharacterized protein</fullName>
    </submittedName>
</protein>
<dbReference type="AlphaFoldDB" id="A0A8J7LAP8"/>
<organism evidence="2 3">
    <name type="scientific">Amazonocrinis nigriterrae CENA67</name>
    <dbReference type="NCBI Taxonomy" id="2794033"/>
    <lineage>
        <taxon>Bacteria</taxon>
        <taxon>Bacillati</taxon>
        <taxon>Cyanobacteriota</taxon>
        <taxon>Cyanophyceae</taxon>
        <taxon>Nostocales</taxon>
        <taxon>Nostocaceae</taxon>
        <taxon>Amazonocrinis</taxon>
        <taxon>Amazonocrinis nigriterrae</taxon>
    </lineage>
</organism>
<reference evidence="2 3" key="1">
    <citation type="journal article" date="2021" name="Int. J. Syst. Evol. Microbiol.">
        <title>Amazonocrinis nigriterrae gen. nov., sp. nov., Atlanticothrix silvestris gen. nov., sp. nov. and Dendronalium phyllosphericum gen. nov., sp. nov., nostocacean cyanobacteria from Brazilian environments.</title>
        <authorList>
            <person name="Alvarenga D.O."/>
            <person name="Andreote A.P.D."/>
            <person name="Branco L.H.Z."/>
            <person name="Delbaje E."/>
            <person name="Cruz R.B."/>
            <person name="Varani A.M."/>
            <person name="Fiore M.F."/>
        </authorList>
    </citation>
    <scope>NUCLEOTIDE SEQUENCE [LARGE SCALE GENOMIC DNA]</scope>
    <source>
        <strain evidence="2 3">CENA67</strain>
    </source>
</reference>
<dbReference type="Proteomes" id="UP000632766">
    <property type="component" value="Unassembled WGS sequence"/>
</dbReference>
<proteinExistence type="predicted"/>